<proteinExistence type="predicted"/>
<accession>A0A2H1WL97</accession>
<protein>
    <submittedName>
        <fullName evidence="2">SFRICE_030337</fullName>
    </submittedName>
</protein>
<evidence type="ECO:0000256" key="1">
    <source>
        <dbReference type="SAM" id="MobiDB-lite"/>
    </source>
</evidence>
<organism evidence="2">
    <name type="scientific">Spodoptera frugiperda</name>
    <name type="common">Fall armyworm</name>
    <dbReference type="NCBI Taxonomy" id="7108"/>
    <lineage>
        <taxon>Eukaryota</taxon>
        <taxon>Metazoa</taxon>
        <taxon>Ecdysozoa</taxon>
        <taxon>Arthropoda</taxon>
        <taxon>Hexapoda</taxon>
        <taxon>Insecta</taxon>
        <taxon>Pterygota</taxon>
        <taxon>Neoptera</taxon>
        <taxon>Endopterygota</taxon>
        <taxon>Lepidoptera</taxon>
        <taxon>Glossata</taxon>
        <taxon>Ditrysia</taxon>
        <taxon>Noctuoidea</taxon>
        <taxon>Noctuidae</taxon>
        <taxon>Amphipyrinae</taxon>
        <taxon>Spodoptera</taxon>
    </lineage>
</organism>
<sequence>MTSPASGEVRGSVRLLLTINHPVPTPAFPAGAPVNSLDESPDGKQSPLPEMSEALQGLGRGVIGPPETSLTQRKRCFTSVVCEPVVSLRSMLVGFFLFFGENHPMTSPALGEARGSVRLLLTKNHPVPSPAFRSGAPGDFPPEMCYATLQWMGLNSTNHIHWYT</sequence>
<dbReference type="EMBL" id="ODYU01009338">
    <property type="protein sequence ID" value="SOQ53692.1"/>
    <property type="molecule type" value="Genomic_DNA"/>
</dbReference>
<reference evidence="2" key="1">
    <citation type="submission" date="2016-07" db="EMBL/GenBank/DDBJ databases">
        <authorList>
            <person name="Bretaudeau A."/>
        </authorList>
    </citation>
    <scope>NUCLEOTIDE SEQUENCE</scope>
    <source>
        <strain evidence="2">Rice</strain>
        <tissue evidence="2">Whole body</tissue>
    </source>
</reference>
<name>A0A2H1WL97_SPOFR</name>
<evidence type="ECO:0000313" key="2">
    <source>
        <dbReference type="EMBL" id="SOQ53692.1"/>
    </source>
</evidence>
<dbReference type="AlphaFoldDB" id="A0A2H1WL97"/>
<gene>
    <name evidence="2" type="ORF">SFRICE_030337</name>
</gene>
<feature type="region of interest" description="Disordered" evidence="1">
    <location>
        <begin position="27"/>
        <end position="50"/>
    </location>
</feature>